<dbReference type="SUPFAM" id="SSF143011">
    <property type="entry name" value="RelE-like"/>
    <property type="match status" value="1"/>
</dbReference>
<evidence type="ECO:0000313" key="2">
    <source>
        <dbReference type="Proteomes" id="UP000178612"/>
    </source>
</evidence>
<sequence>MNIRPLRQDLKDYLANRGLEKKWQKASRLFGKNTRHPSLHTELLEPLWKGIYSFRLDKKYRALYFITRSREVEVFQITNHYKK</sequence>
<dbReference type="EMBL" id="MHVJ01000013">
    <property type="protein sequence ID" value="OHA91171.1"/>
    <property type="molecule type" value="Genomic_DNA"/>
</dbReference>
<proteinExistence type="predicted"/>
<dbReference type="Proteomes" id="UP000178612">
    <property type="component" value="Unassembled WGS sequence"/>
</dbReference>
<name>A0A1G2T3K9_9BACT</name>
<gene>
    <name evidence="1" type="ORF">A2758_01695</name>
</gene>
<evidence type="ECO:0000313" key="1">
    <source>
        <dbReference type="EMBL" id="OHA91171.1"/>
    </source>
</evidence>
<reference evidence="1 2" key="1">
    <citation type="journal article" date="2016" name="Nat. Commun.">
        <title>Thousands of microbial genomes shed light on interconnected biogeochemical processes in an aquifer system.</title>
        <authorList>
            <person name="Anantharaman K."/>
            <person name="Brown C.T."/>
            <person name="Hug L.A."/>
            <person name="Sharon I."/>
            <person name="Castelle C.J."/>
            <person name="Probst A.J."/>
            <person name="Thomas B.C."/>
            <person name="Singh A."/>
            <person name="Wilkins M.J."/>
            <person name="Karaoz U."/>
            <person name="Brodie E.L."/>
            <person name="Williams K.H."/>
            <person name="Hubbard S.S."/>
            <person name="Banfield J.F."/>
        </authorList>
    </citation>
    <scope>NUCLEOTIDE SEQUENCE [LARGE SCALE GENOMIC DNA]</scope>
</reference>
<organism evidence="1 2">
    <name type="scientific">Candidatus Zambryskibacteria bacterium RIFCSPHIGHO2_01_FULL_49_18</name>
    <dbReference type="NCBI Taxonomy" id="1802740"/>
    <lineage>
        <taxon>Bacteria</taxon>
        <taxon>Candidatus Zambryskiibacteriota</taxon>
    </lineage>
</organism>
<dbReference type="AlphaFoldDB" id="A0A1G2T3K9"/>
<dbReference type="InterPro" id="IPR035093">
    <property type="entry name" value="RelE/ParE_toxin_dom_sf"/>
</dbReference>
<protein>
    <recommendedName>
        <fullName evidence="3">Toxin YoeB</fullName>
    </recommendedName>
</protein>
<dbReference type="Gene3D" id="3.30.2310.20">
    <property type="entry name" value="RelE-like"/>
    <property type="match status" value="1"/>
</dbReference>
<accession>A0A1G2T3K9</accession>
<comment type="caution">
    <text evidence="1">The sequence shown here is derived from an EMBL/GenBank/DDBJ whole genome shotgun (WGS) entry which is preliminary data.</text>
</comment>
<evidence type="ECO:0008006" key="3">
    <source>
        <dbReference type="Google" id="ProtNLM"/>
    </source>
</evidence>